<dbReference type="Proteomes" id="UP001162131">
    <property type="component" value="Unassembled WGS sequence"/>
</dbReference>
<dbReference type="Pfam" id="PF00053">
    <property type="entry name" value="EGF_laminin"/>
    <property type="match status" value="2"/>
</dbReference>
<comment type="caution">
    <text evidence="6">The sequence shown here is derived from an EMBL/GenBank/DDBJ whole genome shotgun (WGS) entry which is preliminary data.</text>
</comment>
<keyword evidence="2" id="KW-1133">Transmembrane helix</keyword>
<gene>
    <name evidence="6" type="ORF">BSTOLATCC_MIC36550</name>
</gene>
<dbReference type="InterPro" id="IPR006212">
    <property type="entry name" value="Furin_repeat"/>
</dbReference>
<evidence type="ECO:0000256" key="3">
    <source>
        <dbReference type="SAM" id="SignalP"/>
    </source>
</evidence>
<evidence type="ECO:0000259" key="5">
    <source>
        <dbReference type="PROSITE" id="PS01248"/>
    </source>
</evidence>
<dbReference type="InterPro" id="IPR000742">
    <property type="entry name" value="EGF"/>
</dbReference>
<feature type="signal peptide" evidence="3">
    <location>
        <begin position="1"/>
        <end position="22"/>
    </location>
</feature>
<proteinExistence type="predicted"/>
<feature type="domain" description="Laminin EGF-like" evidence="5">
    <location>
        <begin position="1794"/>
        <end position="1820"/>
    </location>
</feature>
<keyword evidence="7" id="KW-1185">Reference proteome</keyword>
<evidence type="ECO:0000256" key="1">
    <source>
        <dbReference type="ARBA" id="ARBA00022536"/>
    </source>
</evidence>
<organism evidence="6 7">
    <name type="scientific">Blepharisma stoltei</name>
    <dbReference type="NCBI Taxonomy" id="1481888"/>
    <lineage>
        <taxon>Eukaryota</taxon>
        <taxon>Sar</taxon>
        <taxon>Alveolata</taxon>
        <taxon>Ciliophora</taxon>
        <taxon>Postciliodesmatophora</taxon>
        <taxon>Heterotrichea</taxon>
        <taxon>Heterotrichida</taxon>
        <taxon>Blepharismidae</taxon>
        <taxon>Blepharisma</taxon>
    </lineage>
</organism>
<keyword evidence="1" id="KW-0245">EGF-like domain</keyword>
<evidence type="ECO:0000313" key="7">
    <source>
        <dbReference type="Proteomes" id="UP001162131"/>
    </source>
</evidence>
<feature type="chain" id="PRO_5043885677" description="EGF-like domain-containing protein" evidence="3">
    <location>
        <begin position="23"/>
        <end position="1943"/>
    </location>
</feature>
<dbReference type="SMART" id="SM00180">
    <property type="entry name" value="EGF_Lam"/>
    <property type="match status" value="2"/>
</dbReference>
<evidence type="ECO:0000259" key="4">
    <source>
        <dbReference type="PROSITE" id="PS00022"/>
    </source>
</evidence>
<dbReference type="CDD" id="cd00055">
    <property type="entry name" value="EGF_Lam"/>
    <property type="match status" value="1"/>
</dbReference>
<feature type="transmembrane region" description="Helical" evidence="2">
    <location>
        <begin position="1878"/>
        <end position="1898"/>
    </location>
</feature>
<evidence type="ECO:0000313" key="6">
    <source>
        <dbReference type="EMBL" id="CAG9324770.1"/>
    </source>
</evidence>
<protein>
    <recommendedName>
        <fullName evidence="8">EGF-like domain-containing protein</fullName>
    </recommendedName>
</protein>
<dbReference type="EMBL" id="CAJZBQ010000036">
    <property type="protein sequence ID" value="CAG9324770.1"/>
    <property type="molecule type" value="Genomic_DNA"/>
</dbReference>
<dbReference type="InterPro" id="IPR002049">
    <property type="entry name" value="LE_dom"/>
</dbReference>
<dbReference type="CDD" id="cd00064">
    <property type="entry name" value="FU"/>
    <property type="match status" value="1"/>
</dbReference>
<evidence type="ECO:0008006" key="8">
    <source>
        <dbReference type="Google" id="ProtNLM"/>
    </source>
</evidence>
<keyword evidence="2" id="KW-0472">Membrane</keyword>
<evidence type="ECO:0000256" key="2">
    <source>
        <dbReference type="SAM" id="Phobius"/>
    </source>
</evidence>
<dbReference type="PROSITE" id="PS01248">
    <property type="entry name" value="EGF_LAM_1"/>
    <property type="match status" value="1"/>
</dbReference>
<dbReference type="PROSITE" id="PS51257">
    <property type="entry name" value="PROKAR_LIPOPROTEIN"/>
    <property type="match status" value="1"/>
</dbReference>
<dbReference type="PROSITE" id="PS00022">
    <property type="entry name" value="EGF_1"/>
    <property type="match status" value="1"/>
</dbReference>
<reference evidence="6" key="1">
    <citation type="submission" date="2021-09" db="EMBL/GenBank/DDBJ databases">
        <authorList>
            <consortium name="AG Swart"/>
            <person name="Singh M."/>
            <person name="Singh A."/>
            <person name="Seah K."/>
            <person name="Emmerich C."/>
        </authorList>
    </citation>
    <scope>NUCLEOTIDE SEQUENCE</scope>
    <source>
        <strain evidence="6">ATCC30299</strain>
    </source>
</reference>
<keyword evidence="2" id="KW-0812">Transmembrane</keyword>
<accession>A0AAU9JMS3</accession>
<feature type="domain" description="EGF-like" evidence="4">
    <location>
        <begin position="1794"/>
        <end position="1805"/>
    </location>
</feature>
<keyword evidence="3" id="KW-0732">Signal</keyword>
<sequence>MKNLKLIKMIPLLIILFHSIYACDLPDLPSNLNYLSSSFDITHHLEISGRFLIPQKVLEWEFITQEDSWFRISIEPKLHNIHIKLIKEETLFDFSEAVKDESAMISRKLIPGNYHLSFEVTMQWKFRDKKNLEDCKSQNLFLNLAVHPYSKLDQLIPSSLDEYQNGYPELADVKNSITDFLPYKNTQSTYFIDSSAVLQGDSTLKTYDFILPEPTEELTNIGLTGLWKLTFTIHSDFLTGGGLGIYFAKTKKPLSKFSKLPCISTGSCVFGKRSEKNSVSIYSIFNSGEFSISLFYKSMINEEKEMLDTIGGKIPYSMHMNVEPIFDKEDRFNCEASHIPHSLNSPGLLDFRGFLRFSDLVIADLSVKKQITEFEIFESSIFRLVIVEPSGIDIDVSLYNSEGILIESSDAVGRDEGILAELEEGKYYIEYTFLSSMMTGEHIFCETFLLEIGISPESATDLLAYHLGLERSKCNANTASLKDAFEKLSESLNSVDTKVQIDTGKENYYKVPINSINIGEEEVFRTDFSLKIDALAYIDIYSDFVINDLTIAIEKKKPDVHDPETIKLDKDERRSFKGKLTAGDYNFIIKTGPTAKKYSPDTGDYETASNIDQFKVIPSCAAFQIRIIIVGTSDSKIKNSPCDEEGIDYIVSSLNTMDKLGVAGTPANFLPTIRYFSKNIKAQSPSKPSKQEISFAVESDSILRVLAETDQSAMELSLKQDGKTITFDKSNSERTPPFYSITHLLEPDKFYILELTYHPTETRICHTYSLLIEIALNHKNSFYSCEEKLPNSAVIQERLLDSGDIFKFSNDEGYSSLIEEEKFCYQQKNEPFLLEVPFSISYDAAMITASLQASFIQAGIVLQIEKDGEIIQWGSYEASHLFRIPSFPLSKGNYTLVYKELLPSESKNQVSFSTSVLIEDVSLWDDISSMIRKTETCPQIDQPSSLNLVGQLESGNLHWHKTLEMDVFASLTIFRFIISEDSIIRVFIVPQDDIIFEIRLMNTENPDSLINATISDPSQGLHTRIIPGPYMLEISYTGDSSLSLKKSCPSYEMDLQIITINQYYTLTNKISCDFLPPLPSSFDGLLGIFDRYMMKDIIDHSIFMGLNKDTEITASIAYENSVTGYLSMEILDEKNSIAKSIGIENYSEIFAKLTKGKYVLRIILSKNIELSLCWPLQLSIQSTETLLDSVCLGDSLPSSLLSSRSKKFGGPQLGDGSVSFYGTFLVNPKIRTETIKLFIPQSVIGRIVTISHNSGMFIESAIYKEKNLAEPVVYSKNRLATGSLIVALSGQASPYFLVLTYIIDKAEPCLTFDLKIAIETVVKVKNILECMTNNDNPNSLLPKPQINFGDEKEIYGSDMFSVQDSWIIGEKQNFPPGIVSNGEKGSNWVYEIKMNIKRKATVSIETNYNFLTNDMNFQILKEKKVIAKSSWEIITDEQMDEIINFSSIISNEEIDPGLYTIRIKQGLGTNFLVQRYDETKICLPFAFFIEYLPIENKVAGNSLSMVDPDKNDVHNLNEDLVLMMIFQDPIDKTLPGLKKSVYLLSETDEKVVADSMGVSTSYLNKLKLTFSSSKLKPKTCYFLKIDEAAISSALLSDGLEHKYCTMGCLCNPKSNAICSETFSCLCSSPYTGNDCFSCVEGFYMIENECVQQNIKDSPSIKSVKFEDPEPFNNKKYITLSVSLTSAPYNNNLKSITEQKHQEDMINAFIIINMLNGDTIKAISARPINKGLTKWELKFETEKFTDGYNAIKQNGGILFDVEGRSFALDCELPFFQYEKEEIECGNNGKVIDGTCVCNLGYFGEKCELCAEGYFKNKSGECAEVKNNENGVVISNRDKNDTGSGIAQGECIANGYIKENDKCVRKIKQSEEKHENKSSWWNYVYLVVYFIISVVVLCLINKMRKIEKTPRDGSIEMRTGNIQYEEQKLIEPYPSRYDTKGKYYD</sequence>
<name>A0AAU9JMS3_9CILI</name>